<proteinExistence type="predicted"/>
<reference evidence="1 2" key="1">
    <citation type="submission" date="2014-04" db="EMBL/GenBank/DDBJ databases">
        <authorList>
            <consortium name="DOE Joint Genome Institute"/>
            <person name="Kuo A."/>
            <person name="Tarkka M."/>
            <person name="Buscot F."/>
            <person name="Kohler A."/>
            <person name="Nagy L.G."/>
            <person name="Floudas D."/>
            <person name="Copeland A."/>
            <person name="Barry K.W."/>
            <person name="Cichocki N."/>
            <person name="Veneault-Fourrey C."/>
            <person name="LaButti K."/>
            <person name="Lindquist E.A."/>
            <person name="Lipzen A."/>
            <person name="Lundell T."/>
            <person name="Morin E."/>
            <person name="Murat C."/>
            <person name="Sun H."/>
            <person name="Tunlid A."/>
            <person name="Henrissat B."/>
            <person name="Grigoriev I.V."/>
            <person name="Hibbett D.S."/>
            <person name="Martin F."/>
            <person name="Nordberg H.P."/>
            <person name="Cantor M.N."/>
            <person name="Hua S.X."/>
        </authorList>
    </citation>
    <scope>NUCLEOTIDE SEQUENCE [LARGE SCALE GENOMIC DNA]</scope>
    <source>
        <strain evidence="1 2">F 1598</strain>
    </source>
</reference>
<dbReference type="HOGENOM" id="CLU_1390712_0_0_1"/>
<evidence type="ECO:0000313" key="2">
    <source>
        <dbReference type="Proteomes" id="UP000054166"/>
    </source>
</evidence>
<dbReference type="EMBL" id="KN833005">
    <property type="protein sequence ID" value="KIM80165.1"/>
    <property type="molecule type" value="Genomic_DNA"/>
</dbReference>
<protein>
    <submittedName>
        <fullName evidence="1">Uncharacterized protein</fullName>
    </submittedName>
</protein>
<name>A0A0C3F6C7_PILCF</name>
<accession>A0A0C3F6C7</accession>
<organism evidence="1 2">
    <name type="scientific">Piloderma croceum (strain F 1598)</name>
    <dbReference type="NCBI Taxonomy" id="765440"/>
    <lineage>
        <taxon>Eukaryota</taxon>
        <taxon>Fungi</taxon>
        <taxon>Dikarya</taxon>
        <taxon>Basidiomycota</taxon>
        <taxon>Agaricomycotina</taxon>
        <taxon>Agaricomycetes</taxon>
        <taxon>Agaricomycetidae</taxon>
        <taxon>Atheliales</taxon>
        <taxon>Atheliaceae</taxon>
        <taxon>Piloderma</taxon>
    </lineage>
</organism>
<gene>
    <name evidence="1" type="ORF">PILCRDRAFT_822685</name>
</gene>
<sequence>MSFLKSSLARVRWSNEPSTRTSHTQFVLASWGLTICDTVNIPCLRKVSFIILTRSMRPICLSERKDIELLRNCSQQVLNFPCAEVRQNSRTCLVQVGQSKVGSTIRIRCGVSRNTALTVRSVTAARVDAFGVDQALRTGFQISKSSVFEGLRLAYRLDQNTAQAMANKDHLRHTDANSRVYRGPGSTNNVALEDLR</sequence>
<dbReference type="InParanoid" id="A0A0C3F6C7"/>
<keyword evidence="2" id="KW-1185">Reference proteome</keyword>
<reference evidence="2" key="2">
    <citation type="submission" date="2015-01" db="EMBL/GenBank/DDBJ databases">
        <title>Evolutionary Origins and Diversification of the Mycorrhizal Mutualists.</title>
        <authorList>
            <consortium name="DOE Joint Genome Institute"/>
            <consortium name="Mycorrhizal Genomics Consortium"/>
            <person name="Kohler A."/>
            <person name="Kuo A."/>
            <person name="Nagy L.G."/>
            <person name="Floudas D."/>
            <person name="Copeland A."/>
            <person name="Barry K.W."/>
            <person name="Cichocki N."/>
            <person name="Veneault-Fourrey C."/>
            <person name="LaButti K."/>
            <person name="Lindquist E.A."/>
            <person name="Lipzen A."/>
            <person name="Lundell T."/>
            <person name="Morin E."/>
            <person name="Murat C."/>
            <person name="Riley R."/>
            <person name="Ohm R."/>
            <person name="Sun H."/>
            <person name="Tunlid A."/>
            <person name="Henrissat B."/>
            <person name="Grigoriev I.V."/>
            <person name="Hibbett D.S."/>
            <person name="Martin F."/>
        </authorList>
    </citation>
    <scope>NUCLEOTIDE SEQUENCE [LARGE SCALE GENOMIC DNA]</scope>
    <source>
        <strain evidence="2">F 1598</strain>
    </source>
</reference>
<evidence type="ECO:0000313" key="1">
    <source>
        <dbReference type="EMBL" id="KIM80165.1"/>
    </source>
</evidence>
<dbReference type="AlphaFoldDB" id="A0A0C3F6C7"/>
<dbReference type="Proteomes" id="UP000054166">
    <property type="component" value="Unassembled WGS sequence"/>
</dbReference>